<dbReference type="PANTHER" id="PTHR11019">
    <property type="entry name" value="HTH-TYPE TRANSCRIPTIONAL REGULATOR NIMR"/>
    <property type="match status" value="1"/>
</dbReference>
<evidence type="ECO:0000259" key="4">
    <source>
        <dbReference type="PROSITE" id="PS01124"/>
    </source>
</evidence>
<keyword evidence="6" id="KW-1185">Reference proteome</keyword>
<accession>A0ABS8X333</accession>
<dbReference type="Pfam" id="PF20240">
    <property type="entry name" value="DUF6597"/>
    <property type="match status" value="1"/>
</dbReference>
<evidence type="ECO:0000256" key="2">
    <source>
        <dbReference type="ARBA" id="ARBA00023125"/>
    </source>
</evidence>
<feature type="domain" description="HTH araC/xylS-type" evidence="4">
    <location>
        <begin position="159"/>
        <end position="258"/>
    </location>
</feature>
<dbReference type="RefSeq" id="WP_182349853.1">
    <property type="nucleotide sequence ID" value="NZ_JAJSPM010000008.1"/>
</dbReference>
<dbReference type="EMBL" id="JAJTND010000004">
    <property type="protein sequence ID" value="MCE3533155.1"/>
    <property type="molecule type" value="Genomic_DNA"/>
</dbReference>
<dbReference type="Proteomes" id="UP001320170">
    <property type="component" value="Unassembled WGS sequence"/>
</dbReference>
<gene>
    <name evidence="5" type="ORF">LXO92_12265</name>
</gene>
<sequence length="259" mass="30231">MIDQYIHPVLMPYIKNIQLVEAQEQADPYKVYPGPFVVMGFQYQGGISLITKETKRIKLKNWGITGLLTNYRTFQENSSNTKSLLIIFYPWAIAGLFRESAQAFTDQSLGLSDIINESILKIIEEKIQSIQDPNIIIRLVQNFLIELLQKNNHNYSPQQRIIHIAKNIILNPSQDTILKMAQNYGFSRRSLERHFQSLIGISPKKFMMTTRFQKALQEIRQGKSWDVFSQELNYYDQSHFIKEFQHLTGISPKNFLKQI</sequence>
<evidence type="ECO:0000313" key="5">
    <source>
        <dbReference type="EMBL" id="MCE3533155.1"/>
    </source>
</evidence>
<dbReference type="PANTHER" id="PTHR11019:SF159">
    <property type="entry name" value="TRANSCRIPTIONAL REGULATOR-RELATED"/>
    <property type="match status" value="1"/>
</dbReference>
<proteinExistence type="predicted"/>
<reference evidence="5 6" key="1">
    <citation type="journal article" date="2024" name="Pathogens">
        <title>Characterization of a Novel Species of Legionella Isolated from a Healthcare Facility: Legionella resiliens sp. nov.</title>
        <authorList>
            <person name="Cristino S."/>
            <person name="Pascale M.R."/>
            <person name="Marino F."/>
            <person name="Derelitto C."/>
            <person name="Salaris S."/>
            <person name="Orsini M."/>
            <person name="Squarzoni S."/>
            <person name="Grottola A."/>
            <person name="Girolamini L."/>
        </authorList>
    </citation>
    <scope>NUCLEOTIDE SEQUENCE [LARGE SCALE GENOMIC DNA]</scope>
    <source>
        <strain evidence="5 6">8cVS16</strain>
    </source>
</reference>
<dbReference type="InterPro" id="IPR018060">
    <property type="entry name" value="HTH_AraC"/>
</dbReference>
<dbReference type="SMART" id="SM00342">
    <property type="entry name" value="HTH_ARAC"/>
    <property type="match status" value="1"/>
</dbReference>
<dbReference type="PROSITE" id="PS00041">
    <property type="entry name" value="HTH_ARAC_FAMILY_1"/>
    <property type="match status" value="1"/>
</dbReference>
<evidence type="ECO:0000256" key="3">
    <source>
        <dbReference type="ARBA" id="ARBA00023163"/>
    </source>
</evidence>
<evidence type="ECO:0000313" key="6">
    <source>
        <dbReference type="Proteomes" id="UP001320170"/>
    </source>
</evidence>
<dbReference type="Gene3D" id="1.10.10.60">
    <property type="entry name" value="Homeodomain-like"/>
    <property type="match status" value="1"/>
</dbReference>
<evidence type="ECO:0000256" key="1">
    <source>
        <dbReference type="ARBA" id="ARBA00023015"/>
    </source>
</evidence>
<keyword evidence="2" id="KW-0238">DNA-binding</keyword>
<organism evidence="5 6">
    <name type="scientific">Legionella resiliens</name>
    <dbReference type="NCBI Taxonomy" id="2905958"/>
    <lineage>
        <taxon>Bacteria</taxon>
        <taxon>Pseudomonadati</taxon>
        <taxon>Pseudomonadota</taxon>
        <taxon>Gammaproteobacteria</taxon>
        <taxon>Legionellales</taxon>
        <taxon>Legionellaceae</taxon>
        <taxon>Legionella</taxon>
    </lineage>
</organism>
<dbReference type="PROSITE" id="PS01124">
    <property type="entry name" value="HTH_ARAC_FAMILY_2"/>
    <property type="match status" value="1"/>
</dbReference>
<dbReference type="InterPro" id="IPR018062">
    <property type="entry name" value="HTH_AraC-typ_CS"/>
</dbReference>
<dbReference type="Pfam" id="PF12833">
    <property type="entry name" value="HTH_18"/>
    <property type="match status" value="1"/>
</dbReference>
<protein>
    <submittedName>
        <fullName evidence="5">AraC family transcriptional regulator</fullName>
    </submittedName>
</protein>
<dbReference type="InterPro" id="IPR046532">
    <property type="entry name" value="DUF6597"/>
</dbReference>
<keyword evidence="1" id="KW-0805">Transcription regulation</keyword>
<keyword evidence="3" id="KW-0804">Transcription</keyword>
<name>A0ABS8X333_9GAMM</name>
<comment type="caution">
    <text evidence="5">The sequence shown here is derived from an EMBL/GenBank/DDBJ whole genome shotgun (WGS) entry which is preliminary data.</text>
</comment>